<dbReference type="Pfam" id="PF02585">
    <property type="entry name" value="PIG-L"/>
    <property type="match status" value="1"/>
</dbReference>
<gene>
    <name evidence="1" type="primary">ypjG</name>
    <name evidence="1" type="ORF">caldi_05720</name>
</gene>
<dbReference type="GO" id="GO:0071793">
    <property type="term" value="P:bacillithiol biosynthetic process"/>
    <property type="evidence" value="ECO:0007669"/>
    <property type="project" value="InterPro"/>
</dbReference>
<dbReference type="GO" id="GO:0016811">
    <property type="term" value="F:hydrolase activity, acting on carbon-nitrogen (but not peptide) bonds, in linear amides"/>
    <property type="evidence" value="ECO:0007669"/>
    <property type="project" value="TreeGrafter"/>
</dbReference>
<accession>A0AA35CIA5</accession>
<dbReference type="EMBL" id="AP025628">
    <property type="protein sequence ID" value="BDG59482.1"/>
    <property type="molecule type" value="Genomic_DNA"/>
</dbReference>
<dbReference type="InterPro" id="IPR023842">
    <property type="entry name" value="Bacillithiol_biosynth_BshB1"/>
</dbReference>
<dbReference type="InterPro" id="IPR024078">
    <property type="entry name" value="LmbE-like_dom_sf"/>
</dbReference>
<dbReference type="PANTHER" id="PTHR12993:SF30">
    <property type="entry name" value="N-ACETYL-ALPHA-D-GLUCOSAMINYL L-MALATE DEACETYLASE 1"/>
    <property type="match status" value="1"/>
</dbReference>
<dbReference type="SUPFAM" id="SSF102588">
    <property type="entry name" value="LmbE-like"/>
    <property type="match status" value="1"/>
</dbReference>
<dbReference type="KEGG" id="cmic:caldi_05720"/>
<dbReference type="NCBIfam" id="TIGR04001">
    <property type="entry name" value="thiol_BshB1"/>
    <property type="match status" value="1"/>
</dbReference>
<dbReference type="PANTHER" id="PTHR12993">
    <property type="entry name" value="N-ACETYLGLUCOSAMINYL-PHOSPHATIDYLINOSITOL DE-N-ACETYLASE-RELATED"/>
    <property type="match status" value="1"/>
</dbReference>
<proteinExistence type="predicted"/>
<dbReference type="AlphaFoldDB" id="A0AA35CIA5"/>
<evidence type="ECO:0000313" key="2">
    <source>
        <dbReference type="Proteomes" id="UP001163687"/>
    </source>
</evidence>
<protein>
    <submittedName>
        <fullName evidence="1">Bacillithiol biosynthesis deacetylase BshB1</fullName>
    </submittedName>
</protein>
<dbReference type="Proteomes" id="UP001163687">
    <property type="component" value="Chromosome"/>
</dbReference>
<name>A0AA35CIA5_9FIRM</name>
<organism evidence="1 2">
    <name type="scientific">Caldinitratiruptor microaerophilus</name>
    <dbReference type="NCBI Taxonomy" id="671077"/>
    <lineage>
        <taxon>Bacteria</taxon>
        <taxon>Bacillati</taxon>
        <taxon>Bacillota</taxon>
        <taxon>Clostridia</taxon>
        <taxon>Eubacteriales</taxon>
        <taxon>Symbiobacteriaceae</taxon>
        <taxon>Caldinitratiruptor</taxon>
    </lineage>
</organism>
<sequence>MGERDGYGFDLLAFGPHPDDVELGMGGTIALHAARGHRVAICDLTAGEFGTGGDRRTRAREAEEAARILGVGLRVNLGLPDRGLVYGAGGRGAGGEQVRRAVEVIRRLRPRVVALPWGDDRHPDHVAAHHLLREAVFTAALAKYETAEPPHRPQQMVFYFLNDAPEPSFLVDISVFWQKKSESLFAYRSQFERTPGGPETPLNAPHGLLYRIESRDRYYGSLIGVGYAEGFRLRQPPVLDGLPGLHGPSGQG</sequence>
<dbReference type="RefSeq" id="WP_264843608.1">
    <property type="nucleotide sequence ID" value="NZ_AP025628.1"/>
</dbReference>
<dbReference type="Gene3D" id="3.40.50.10320">
    <property type="entry name" value="LmbE-like"/>
    <property type="match status" value="1"/>
</dbReference>
<dbReference type="GO" id="GO:0019213">
    <property type="term" value="F:deacetylase activity"/>
    <property type="evidence" value="ECO:0007669"/>
    <property type="project" value="InterPro"/>
</dbReference>
<dbReference type="InterPro" id="IPR003737">
    <property type="entry name" value="GlcNAc_PI_deacetylase-related"/>
</dbReference>
<reference evidence="1" key="1">
    <citation type="submission" date="2022-03" db="EMBL/GenBank/DDBJ databases">
        <title>Complete genome sequence of Caldinitratiruptor microaerophilus.</title>
        <authorList>
            <person name="Mukaiyama R."/>
            <person name="Nishiyama T."/>
            <person name="Ueda K."/>
        </authorList>
    </citation>
    <scope>NUCLEOTIDE SEQUENCE</scope>
    <source>
        <strain evidence="1">JCM 16183</strain>
    </source>
</reference>
<keyword evidence="2" id="KW-1185">Reference proteome</keyword>
<evidence type="ECO:0000313" key="1">
    <source>
        <dbReference type="EMBL" id="BDG59482.1"/>
    </source>
</evidence>